<sequence>MIKYYSFEETLVLVGAIVVAAIGYKVFKVGPVASAVLGLIAASTIVYLTLVELSFDGEIITHRNLFKENSFPVSYVETVGMSTFWAGLPGHQLMFVLRSPPAPVNGYFLRTGLVSWPSASRWVAAVNAASLRAKKTQSQGPTP</sequence>
<dbReference type="EMBL" id="JAKLUA010000022">
    <property type="protein sequence ID" value="MCG2672524.1"/>
    <property type="molecule type" value="Genomic_DNA"/>
</dbReference>
<comment type="caution">
    <text evidence="2">The sequence shown here is derived from an EMBL/GenBank/DDBJ whole genome shotgun (WGS) entry which is preliminary data.</text>
</comment>
<protein>
    <submittedName>
        <fullName evidence="2">Uncharacterized protein</fullName>
    </submittedName>
</protein>
<feature type="transmembrane region" description="Helical" evidence="1">
    <location>
        <begin position="33"/>
        <end position="55"/>
    </location>
</feature>
<gene>
    <name evidence="2" type="ORF">L6637_36825</name>
</gene>
<feature type="transmembrane region" description="Helical" evidence="1">
    <location>
        <begin position="7"/>
        <end position="27"/>
    </location>
</feature>
<proteinExistence type="predicted"/>
<dbReference type="Proteomes" id="UP001139012">
    <property type="component" value="Unassembled WGS sequence"/>
</dbReference>
<evidence type="ECO:0000256" key="1">
    <source>
        <dbReference type="SAM" id="Phobius"/>
    </source>
</evidence>
<accession>A0ABS9LZR7</accession>
<evidence type="ECO:0000313" key="2">
    <source>
        <dbReference type="EMBL" id="MCG2672524.1"/>
    </source>
</evidence>
<keyword evidence="3" id="KW-1185">Reference proteome</keyword>
<keyword evidence="1" id="KW-0812">Transmembrane</keyword>
<keyword evidence="1" id="KW-0472">Membrane</keyword>
<dbReference type="RefSeq" id="WP_237873768.1">
    <property type="nucleotide sequence ID" value="NZ_JAKLUA010000022.1"/>
</dbReference>
<keyword evidence="1" id="KW-1133">Transmembrane helix</keyword>
<evidence type="ECO:0000313" key="3">
    <source>
        <dbReference type="Proteomes" id="UP001139012"/>
    </source>
</evidence>
<reference evidence="2" key="1">
    <citation type="submission" date="2022-01" db="EMBL/GenBank/DDBJ databases">
        <title>Genome sequnece data of strain Bradyrhizobium sp. nov.</title>
        <authorList>
            <person name="Zhang J."/>
        </authorList>
    </citation>
    <scope>NUCLEOTIDE SEQUENCE</scope>
    <source>
        <strain evidence="2">WYCCWR 12774</strain>
    </source>
</reference>
<name>A0ABS9LZR7_9BRAD</name>
<organism evidence="2 3">
    <name type="scientific">Bradyrhizobium zhengyangense</name>
    <dbReference type="NCBI Taxonomy" id="2911009"/>
    <lineage>
        <taxon>Bacteria</taxon>
        <taxon>Pseudomonadati</taxon>
        <taxon>Pseudomonadota</taxon>
        <taxon>Alphaproteobacteria</taxon>
        <taxon>Hyphomicrobiales</taxon>
        <taxon>Nitrobacteraceae</taxon>
        <taxon>Bradyrhizobium</taxon>
    </lineage>
</organism>